<evidence type="ECO:0000256" key="7">
    <source>
        <dbReference type="ARBA" id="ARBA00023098"/>
    </source>
</evidence>
<comment type="similarity">
    <text evidence="1">Belongs to the glycosyl hydrolase 59 family.</text>
</comment>
<evidence type="ECO:0000259" key="15">
    <source>
        <dbReference type="Pfam" id="PF17387"/>
    </source>
</evidence>
<keyword evidence="9" id="KW-0325">Glycoprotein</keyword>
<dbReference type="RefSeq" id="XP_013073814.2">
    <property type="nucleotide sequence ID" value="XM_013218360.2"/>
</dbReference>
<keyword evidence="3 13" id="KW-0732">Signal</keyword>
<dbReference type="AlphaFoldDB" id="A0A2C9KG18"/>
<keyword evidence="8" id="KW-1015">Disulfide bond</keyword>
<keyword evidence="7" id="KW-0443">Lipid metabolism</keyword>
<dbReference type="InterPro" id="IPR049161">
    <property type="entry name" value="GH59_cat"/>
</dbReference>
<dbReference type="InterPro" id="IPR035394">
    <property type="entry name" value="Glyco_hydro_59_dom"/>
</dbReference>
<dbReference type="GO" id="GO:0005764">
    <property type="term" value="C:lysosome"/>
    <property type="evidence" value="ECO:0007669"/>
    <property type="project" value="TreeGrafter"/>
</dbReference>
<reference evidence="17" key="1">
    <citation type="submission" date="2020-05" db="UniProtKB">
        <authorList>
            <consortium name="EnsemblMetazoa"/>
        </authorList>
    </citation>
    <scope>IDENTIFICATION</scope>
    <source>
        <strain evidence="17">BB02</strain>
    </source>
</reference>
<evidence type="ECO:0000259" key="16">
    <source>
        <dbReference type="Pfam" id="PF21708"/>
    </source>
</evidence>
<feature type="active site" description="Nucleophile" evidence="12">
    <location>
        <position position="254"/>
    </location>
</feature>
<organism evidence="17 18">
    <name type="scientific">Biomphalaria glabrata</name>
    <name type="common">Bloodfluke planorb</name>
    <name type="synonym">Freshwater snail</name>
    <dbReference type="NCBI Taxonomy" id="6526"/>
    <lineage>
        <taxon>Eukaryota</taxon>
        <taxon>Metazoa</taxon>
        <taxon>Spiralia</taxon>
        <taxon>Lophotrochozoa</taxon>
        <taxon>Mollusca</taxon>
        <taxon>Gastropoda</taxon>
        <taxon>Heterobranchia</taxon>
        <taxon>Euthyneura</taxon>
        <taxon>Panpulmonata</taxon>
        <taxon>Hygrophila</taxon>
        <taxon>Lymnaeoidea</taxon>
        <taxon>Planorbidae</taxon>
        <taxon>Biomphalaria</taxon>
    </lineage>
</organism>
<feature type="domain" description="Glycosyl hydrolase family 59 central" evidence="15">
    <location>
        <begin position="339"/>
        <end position="455"/>
    </location>
</feature>
<evidence type="ECO:0000256" key="6">
    <source>
        <dbReference type="ARBA" id="ARBA00022963"/>
    </source>
</evidence>
<keyword evidence="5" id="KW-0746">Sphingolipid metabolism</keyword>
<dbReference type="GO" id="GO:0016020">
    <property type="term" value="C:membrane"/>
    <property type="evidence" value="ECO:0007669"/>
    <property type="project" value="GOC"/>
</dbReference>
<dbReference type="PANTHER" id="PTHR15172">
    <property type="entry name" value="GALACTOCEREBROSIDASE"/>
    <property type="match status" value="1"/>
</dbReference>
<dbReference type="InterPro" id="IPR017853">
    <property type="entry name" value="GH"/>
</dbReference>
<name>A0A2C9KG18_BIOGL</name>
<feature type="signal peptide" evidence="13">
    <location>
        <begin position="1"/>
        <end position="21"/>
    </location>
</feature>
<gene>
    <name evidence="17" type="primary">106060466</name>
</gene>
<dbReference type="FunFam" id="3.20.20.80:FF:000026">
    <property type="entry name" value="galactocerebrosidase precursor"/>
    <property type="match status" value="1"/>
</dbReference>
<dbReference type="InterPro" id="IPR013785">
    <property type="entry name" value="Aldolase_TIM"/>
</dbReference>
<dbReference type="GO" id="GO:0006683">
    <property type="term" value="P:galactosylceramide catabolic process"/>
    <property type="evidence" value="ECO:0007669"/>
    <property type="project" value="InterPro"/>
</dbReference>
<dbReference type="Gene3D" id="3.20.20.80">
    <property type="entry name" value="Glycosidases"/>
    <property type="match status" value="1"/>
</dbReference>
<evidence type="ECO:0000256" key="5">
    <source>
        <dbReference type="ARBA" id="ARBA00022919"/>
    </source>
</evidence>
<keyword evidence="10" id="KW-0326">Glycosidase</keyword>
<evidence type="ECO:0000256" key="12">
    <source>
        <dbReference type="PIRSR" id="PIRSR601286-50"/>
    </source>
</evidence>
<proteinExistence type="inferred from homology"/>
<dbReference type="Pfam" id="PF17387">
    <property type="entry name" value="Glyco_hydro_59M"/>
    <property type="match status" value="1"/>
</dbReference>
<dbReference type="EnsemblMetazoa" id="BGLB019070-RA">
    <property type="protein sequence ID" value="BGLB019070-PA"/>
    <property type="gene ID" value="BGLB019070"/>
</dbReference>
<dbReference type="InterPro" id="IPR001286">
    <property type="entry name" value="Glyco_hydro_59"/>
</dbReference>
<dbReference type="STRING" id="6526.A0A2C9KG18"/>
<evidence type="ECO:0000256" key="11">
    <source>
        <dbReference type="ARBA" id="ARBA00033098"/>
    </source>
</evidence>
<evidence type="ECO:0000256" key="13">
    <source>
        <dbReference type="SAM" id="SignalP"/>
    </source>
</evidence>
<accession>A0A2C9KG18</accession>
<evidence type="ECO:0000256" key="1">
    <source>
        <dbReference type="ARBA" id="ARBA00005637"/>
    </source>
</evidence>
<feature type="active site" description="Proton donor/acceptor" evidence="12">
    <location>
        <position position="179"/>
    </location>
</feature>
<dbReference type="Proteomes" id="UP000076420">
    <property type="component" value="Unassembled WGS sequence"/>
</dbReference>
<evidence type="ECO:0000256" key="8">
    <source>
        <dbReference type="ARBA" id="ARBA00023157"/>
    </source>
</evidence>
<evidence type="ECO:0000313" key="17">
    <source>
        <dbReference type="EnsemblMetazoa" id="BGLB019070-PA"/>
    </source>
</evidence>
<dbReference type="EC" id="3.2.1.46" evidence="2"/>
<dbReference type="PANTHER" id="PTHR15172:SF1">
    <property type="entry name" value="GALACTOCEREBROSIDASE"/>
    <property type="match status" value="1"/>
</dbReference>
<feature type="domain" description="Glycosyl hydrolase family 59 catalytic" evidence="14">
    <location>
        <begin position="36"/>
        <end position="329"/>
    </location>
</feature>
<evidence type="ECO:0000313" key="18">
    <source>
        <dbReference type="Proteomes" id="UP000076420"/>
    </source>
</evidence>
<dbReference type="Gene3D" id="2.60.120.560">
    <property type="entry name" value="Exo-inulinase, domain 1"/>
    <property type="match status" value="1"/>
</dbReference>
<dbReference type="KEGG" id="bgt:106060466"/>
<dbReference type="Pfam" id="PF02057">
    <property type="entry name" value="Glyco_hydro_59"/>
    <property type="match status" value="1"/>
</dbReference>
<keyword evidence="4" id="KW-0378">Hydrolase</keyword>
<evidence type="ECO:0000259" key="14">
    <source>
        <dbReference type="Pfam" id="PF02057"/>
    </source>
</evidence>
<feature type="domain" description="Glycosyl hydrolase family 59 C-terminal lectin" evidence="16">
    <location>
        <begin position="491"/>
        <end position="661"/>
    </location>
</feature>
<evidence type="ECO:0000256" key="10">
    <source>
        <dbReference type="ARBA" id="ARBA00023295"/>
    </source>
</evidence>
<dbReference type="VEuPathDB" id="VectorBase:BGLB019070"/>
<dbReference type="OrthoDB" id="440760at2759"/>
<dbReference type="GO" id="GO:0004336">
    <property type="term" value="F:galactosylceramidase activity"/>
    <property type="evidence" value="ECO:0007669"/>
    <property type="project" value="UniProtKB-EC"/>
</dbReference>
<protein>
    <recommendedName>
        <fullName evidence="2">galactosylceramidase</fullName>
        <ecNumber evidence="2">3.2.1.46</ecNumber>
    </recommendedName>
    <alternativeName>
        <fullName evidence="11">Galactosylceramidase</fullName>
    </alternativeName>
</protein>
<feature type="chain" id="PRO_5012677366" description="galactosylceramidase" evidence="13">
    <location>
        <begin position="22"/>
        <end position="689"/>
    </location>
</feature>
<keyword evidence="6" id="KW-0442">Lipid degradation</keyword>
<dbReference type="VEuPathDB" id="VectorBase:BGLAX_027362"/>
<evidence type="ECO:0000256" key="4">
    <source>
        <dbReference type="ARBA" id="ARBA00022801"/>
    </source>
</evidence>
<evidence type="ECO:0000256" key="2">
    <source>
        <dbReference type="ARBA" id="ARBA00012657"/>
    </source>
</evidence>
<evidence type="ECO:0000256" key="3">
    <source>
        <dbReference type="ARBA" id="ARBA00022729"/>
    </source>
</evidence>
<sequence>MARTMELLLACFLVIFGSVLSQQEIDLDTLELGRMFEGIGGISGGGATSKLLVNYPQKQRDEILDYLFKPNFGASLQILKVEIGGDAQSTDGSESSHMHYEWEENYERGYEWWLMLEAKKRNPDIKLYGLSWGFPGFLRRIDNTPFLNNTKTAEYIVKWVNAAKVFYNLTIDFIGIWNERPYEVDYIRILRKTLDSQGFQNVLLVVGDNSWEAVSDIHSDPDLAPLIYALGCHYPGTYAWDQAVFSGKPLWASEDYSTFNDNIGAGCWARILNQNYVNGYMTSTISWNLIASYYGGLPYERDGLMTAEQPWTGHYVVDNPIWISAHTTQFTEIGWHYLRHGTGVGKLDLGGSYVSILSPDKQDLTIVIETMQHDHSKCIRPNINWFEVKKQDIVINLKGELAKFTEMDLWFTQLGYDGNNSTVFQKLDTIKFVNGSFKLSLGLDQIYTLTTVKSGNHGSYPDPPAPKPFPLPYFDDFEGVQVYQEPFNLAQQAGSFEVLTDGKNKFVRQMLIDIPVMWCFAEQSGKGITYIGNYSWSDIFLEVDFRCSKVNASSGVFLASRLDRSGCDTQLTSGAFFGVYCDGAWTLHQSISGNELDHGTLDIHEEWNKLSLLIHGHQIMGASNGVGIFNETIHDIPGSGFAAFGTLTFGLADFDNLHIKTAEDGLAIMDTYFHPHQPLYFQQEHKIRN</sequence>
<evidence type="ECO:0000256" key="9">
    <source>
        <dbReference type="ARBA" id="ARBA00023180"/>
    </source>
</evidence>
<dbReference type="Gene3D" id="3.20.20.70">
    <property type="entry name" value="Aldolase class I"/>
    <property type="match status" value="1"/>
</dbReference>
<dbReference type="SUPFAM" id="SSF51445">
    <property type="entry name" value="(Trans)glycosidases"/>
    <property type="match status" value="1"/>
</dbReference>
<dbReference type="InterPro" id="IPR049162">
    <property type="entry name" value="GH59_C"/>
</dbReference>
<dbReference type="PRINTS" id="PR00850">
    <property type="entry name" value="GLHYDRLASE59"/>
</dbReference>
<dbReference type="Pfam" id="PF21708">
    <property type="entry name" value="Glyco_hydro_59_C"/>
    <property type="match status" value="1"/>
</dbReference>